<dbReference type="Proteomes" id="UP000660708">
    <property type="component" value="Unassembled WGS sequence"/>
</dbReference>
<sequence>MKDSIKLTALSLAIFSRFSFSSPLEFAGGADMSKLIDVQHILPNLNEYCSDVITLKGVVTSVCKKLGCWMTLQVADGLDVNIQVEQGDMVFPTAAIGREAHVTGRFTRVEQAAQPQLELRAEQSVLMQLGFEPTAVTIS</sequence>
<dbReference type="InterPro" id="IPR032577">
    <property type="entry name" value="DUF4920"/>
</dbReference>
<dbReference type="AlphaFoldDB" id="A0A8I0MYM2"/>
<reference evidence="1 2" key="1">
    <citation type="submission" date="2015-06" db="EMBL/GenBank/DDBJ databases">
        <title>Genome sequence of Pseudoalteromonas peptidolytica.</title>
        <authorList>
            <person name="Xie B.-B."/>
            <person name="Rong J.-C."/>
            <person name="Qin Q.-L."/>
            <person name="Zhang Y.-Z."/>
        </authorList>
    </citation>
    <scope>NUCLEOTIDE SEQUENCE [LARGE SCALE GENOMIC DNA]</scope>
    <source>
        <strain evidence="1 2">F12-50-A1</strain>
    </source>
</reference>
<gene>
    <name evidence="1" type="ORF">PPEP_b0125</name>
</gene>
<accession>A0A8I0MYM2</accession>
<dbReference type="RefSeq" id="WP_125251665.1">
    <property type="nucleotide sequence ID" value="NZ_AQHF01000033.1"/>
</dbReference>
<protein>
    <recommendedName>
        <fullName evidence="3">DUF4920 domain-containing protein</fullName>
    </recommendedName>
</protein>
<comment type="caution">
    <text evidence="1">The sequence shown here is derived from an EMBL/GenBank/DDBJ whole genome shotgun (WGS) entry which is preliminary data.</text>
</comment>
<dbReference type="EMBL" id="AQHF01000033">
    <property type="protein sequence ID" value="MBE0348399.1"/>
    <property type="molecule type" value="Genomic_DNA"/>
</dbReference>
<keyword evidence="2" id="KW-1185">Reference proteome</keyword>
<proteinExistence type="predicted"/>
<name>A0A8I0MYM2_9GAMM</name>
<evidence type="ECO:0000313" key="1">
    <source>
        <dbReference type="EMBL" id="MBE0348399.1"/>
    </source>
</evidence>
<organism evidence="1 2">
    <name type="scientific">Pseudoalteromonas peptidolytica F12-50-A1</name>
    <dbReference type="NCBI Taxonomy" id="1315280"/>
    <lineage>
        <taxon>Bacteria</taxon>
        <taxon>Pseudomonadati</taxon>
        <taxon>Pseudomonadota</taxon>
        <taxon>Gammaproteobacteria</taxon>
        <taxon>Alteromonadales</taxon>
        <taxon>Pseudoalteromonadaceae</taxon>
        <taxon>Pseudoalteromonas</taxon>
    </lineage>
</organism>
<evidence type="ECO:0000313" key="2">
    <source>
        <dbReference type="Proteomes" id="UP000660708"/>
    </source>
</evidence>
<dbReference type="Pfam" id="PF16267">
    <property type="entry name" value="DUF4920"/>
    <property type="match status" value="1"/>
</dbReference>
<evidence type="ECO:0008006" key="3">
    <source>
        <dbReference type="Google" id="ProtNLM"/>
    </source>
</evidence>